<dbReference type="EMBL" id="CAJVQA010012444">
    <property type="protein sequence ID" value="CAG8716701.1"/>
    <property type="molecule type" value="Genomic_DNA"/>
</dbReference>
<reference evidence="1" key="1">
    <citation type="submission" date="2021-06" db="EMBL/GenBank/DDBJ databases">
        <authorList>
            <person name="Kallberg Y."/>
            <person name="Tangrot J."/>
            <person name="Rosling A."/>
        </authorList>
    </citation>
    <scope>NUCLEOTIDE SEQUENCE</scope>
    <source>
        <strain evidence="1">FL966</strain>
    </source>
</reference>
<keyword evidence="2" id="KW-1185">Reference proteome</keyword>
<comment type="caution">
    <text evidence="1">The sequence shown here is derived from an EMBL/GenBank/DDBJ whole genome shotgun (WGS) entry which is preliminary data.</text>
</comment>
<protein>
    <submittedName>
        <fullName evidence="1">1710_t:CDS:1</fullName>
    </submittedName>
</protein>
<accession>A0A9N9NAZ7</accession>
<sequence>MSVAKTSVQVAVSEDVTEELTGVLVQFIMKYYHNTRLDIKEIFLPSSMFFTKVVEQETSPLNMTSEV</sequence>
<gene>
    <name evidence="1" type="ORF">CPELLU_LOCUS12648</name>
</gene>
<organism evidence="1 2">
    <name type="scientific">Cetraspora pellucida</name>
    <dbReference type="NCBI Taxonomy" id="1433469"/>
    <lineage>
        <taxon>Eukaryota</taxon>
        <taxon>Fungi</taxon>
        <taxon>Fungi incertae sedis</taxon>
        <taxon>Mucoromycota</taxon>
        <taxon>Glomeromycotina</taxon>
        <taxon>Glomeromycetes</taxon>
        <taxon>Diversisporales</taxon>
        <taxon>Gigasporaceae</taxon>
        <taxon>Cetraspora</taxon>
    </lineage>
</organism>
<evidence type="ECO:0000313" key="2">
    <source>
        <dbReference type="Proteomes" id="UP000789759"/>
    </source>
</evidence>
<dbReference type="AlphaFoldDB" id="A0A9N9NAZ7"/>
<name>A0A9N9NAZ7_9GLOM</name>
<evidence type="ECO:0000313" key="1">
    <source>
        <dbReference type="EMBL" id="CAG8716701.1"/>
    </source>
</evidence>
<dbReference type="Proteomes" id="UP000789759">
    <property type="component" value="Unassembled WGS sequence"/>
</dbReference>
<proteinExistence type="predicted"/>
<feature type="non-terminal residue" evidence="1">
    <location>
        <position position="67"/>
    </location>
</feature>
<dbReference type="OrthoDB" id="2374622at2759"/>